<comment type="caution">
    <text evidence="2">The sequence shown here is derived from an EMBL/GenBank/DDBJ whole genome shotgun (WGS) entry which is preliminary data.</text>
</comment>
<dbReference type="Pfam" id="PF13456">
    <property type="entry name" value="RVT_3"/>
    <property type="match status" value="1"/>
</dbReference>
<keyword evidence="3" id="KW-1185">Reference proteome</keyword>
<dbReference type="EMBL" id="JAZDWU010000001">
    <property type="protein sequence ID" value="KAL0014759.1"/>
    <property type="molecule type" value="Genomic_DNA"/>
</dbReference>
<organism evidence="2 3">
    <name type="scientific">Lithocarpus litseifolius</name>
    <dbReference type="NCBI Taxonomy" id="425828"/>
    <lineage>
        <taxon>Eukaryota</taxon>
        <taxon>Viridiplantae</taxon>
        <taxon>Streptophyta</taxon>
        <taxon>Embryophyta</taxon>
        <taxon>Tracheophyta</taxon>
        <taxon>Spermatophyta</taxon>
        <taxon>Magnoliopsida</taxon>
        <taxon>eudicotyledons</taxon>
        <taxon>Gunneridae</taxon>
        <taxon>Pentapetalae</taxon>
        <taxon>rosids</taxon>
        <taxon>fabids</taxon>
        <taxon>Fagales</taxon>
        <taxon>Fagaceae</taxon>
        <taxon>Lithocarpus</taxon>
    </lineage>
</organism>
<dbReference type="AlphaFoldDB" id="A0AAW2DXD9"/>
<feature type="domain" description="RNase H type-1" evidence="1">
    <location>
        <begin position="23"/>
        <end position="86"/>
    </location>
</feature>
<dbReference type="InterPro" id="IPR002156">
    <property type="entry name" value="RNaseH_domain"/>
</dbReference>
<name>A0AAW2DXD9_9ROSI</name>
<sequence>MNQGSSTEAIQTNIGCPATSAIYFNEAIFETDSSHLCSILQGSSIAYFSVETICESIILQAESFRFVGFSLVKRKGNKPAHILAQVAKQIGDFNL</sequence>
<dbReference type="GO" id="GO:0003676">
    <property type="term" value="F:nucleic acid binding"/>
    <property type="evidence" value="ECO:0007669"/>
    <property type="project" value="InterPro"/>
</dbReference>
<gene>
    <name evidence="2" type="ORF">SO802_001828</name>
</gene>
<evidence type="ECO:0000259" key="1">
    <source>
        <dbReference type="Pfam" id="PF13456"/>
    </source>
</evidence>
<dbReference type="GO" id="GO:0004523">
    <property type="term" value="F:RNA-DNA hybrid ribonuclease activity"/>
    <property type="evidence" value="ECO:0007669"/>
    <property type="project" value="InterPro"/>
</dbReference>
<evidence type="ECO:0000313" key="2">
    <source>
        <dbReference type="EMBL" id="KAL0014759.1"/>
    </source>
</evidence>
<dbReference type="Proteomes" id="UP001459277">
    <property type="component" value="Unassembled WGS sequence"/>
</dbReference>
<evidence type="ECO:0000313" key="3">
    <source>
        <dbReference type="Proteomes" id="UP001459277"/>
    </source>
</evidence>
<proteinExistence type="predicted"/>
<protein>
    <recommendedName>
        <fullName evidence="1">RNase H type-1 domain-containing protein</fullName>
    </recommendedName>
</protein>
<reference evidence="2 3" key="1">
    <citation type="submission" date="2024-01" db="EMBL/GenBank/DDBJ databases">
        <title>A telomere-to-telomere, gap-free genome of sweet tea (Lithocarpus litseifolius).</title>
        <authorList>
            <person name="Zhou J."/>
        </authorList>
    </citation>
    <scope>NUCLEOTIDE SEQUENCE [LARGE SCALE GENOMIC DNA]</scope>
    <source>
        <strain evidence="2">Zhou-2022a</strain>
        <tissue evidence="2">Leaf</tissue>
    </source>
</reference>
<accession>A0AAW2DXD9</accession>